<accession>A0A1J5RS78</accession>
<evidence type="ECO:0000256" key="1">
    <source>
        <dbReference type="ARBA" id="ARBA00022679"/>
    </source>
</evidence>
<name>A0A1J5RS78_9ZZZZ</name>
<dbReference type="PANTHER" id="PTHR43527:SF2">
    <property type="entry name" value="4-DIPHOSPHOCYTIDYL-2-C-METHYL-D-ERYTHRITOL KINASE, CHLOROPLASTIC"/>
    <property type="match status" value="1"/>
</dbReference>
<gene>
    <name evidence="6" type="primary">ispE_10</name>
    <name evidence="6" type="ORF">GALL_257130</name>
</gene>
<organism evidence="6">
    <name type="scientific">mine drainage metagenome</name>
    <dbReference type="NCBI Taxonomy" id="410659"/>
    <lineage>
        <taxon>unclassified sequences</taxon>
        <taxon>metagenomes</taxon>
        <taxon>ecological metagenomes</taxon>
    </lineage>
</organism>
<dbReference type="Pfam" id="PF00288">
    <property type="entry name" value="GHMP_kinases_N"/>
    <property type="match status" value="1"/>
</dbReference>
<dbReference type="EMBL" id="MLJW01000234">
    <property type="protein sequence ID" value="OIQ92347.1"/>
    <property type="molecule type" value="Genomic_DNA"/>
</dbReference>
<protein>
    <submittedName>
        <fullName evidence="6">4-diphosphocytidyl-2-C-methyl-D-erythritol kinase</fullName>
        <ecNumber evidence="6">2.7.1.148</ecNumber>
    </submittedName>
</protein>
<evidence type="ECO:0000256" key="3">
    <source>
        <dbReference type="ARBA" id="ARBA00022777"/>
    </source>
</evidence>
<dbReference type="GO" id="GO:0050515">
    <property type="term" value="F:4-(cytidine 5'-diphospho)-2-C-methyl-D-erythritol kinase activity"/>
    <property type="evidence" value="ECO:0007669"/>
    <property type="project" value="UniProtKB-EC"/>
</dbReference>
<dbReference type="InterPro" id="IPR020568">
    <property type="entry name" value="Ribosomal_Su5_D2-typ_SF"/>
</dbReference>
<dbReference type="AlphaFoldDB" id="A0A1J5RS78"/>
<evidence type="ECO:0000313" key="6">
    <source>
        <dbReference type="EMBL" id="OIQ92347.1"/>
    </source>
</evidence>
<keyword evidence="2" id="KW-0547">Nucleotide-binding</keyword>
<dbReference type="PANTHER" id="PTHR43527">
    <property type="entry name" value="4-DIPHOSPHOCYTIDYL-2-C-METHYL-D-ERYTHRITOL KINASE, CHLOROPLASTIC"/>
    <property type="match status" value="1"/>
</dbReference>
<evidence type="ECO:0000256" key="4">
    <source>
        <dbReference type="ARBA" id="ARBA00022840"/>
    </source>
</evidence>
<reference evidence="6" key="1">
    <citation type="submission" date="2016-10" db="EMBL/GenBank/DDBJ databases">
        <title>Sequence of Gallionella enrichment culture.</title>
        <authorList>
            <person name="Poehlein A."/>
            <person name="Muehling M."/>
            <person name="Daniel R."/>
        </authorList>
    </citation>
    <scope>NUCLEOTIDE SEQUENCE</scope>
</reference>
<dbReference type="Gene3D" id="3.30.230.10">
    <property type="match status" value="1"/>
</dbReference>
<dbReference type="GO" id="GO:0005524">
    <property type="term" value="F:ATP binding"/>
    <property type="evidence" value="ECO:0007669"/>
    <property type="project" value="UniProtKB-KW"/>
</dbReference>
<sequence>MTRADREVRVRAPGKVNLSLRVGPRRRDGYHPVSTVFQAVSVYEDVVARPGDGFVVTVSGRQSDRVPTDPSNLALRAAHLLADRAGVVDGVHLHLHKGVPVAGGMAGGSADAAAALVACDALWDTGLSREELGQLAAVLGADCGQGYGIARPMPPQQWRDWPAHWRLPIDPAQPTSALGALAALLLWEQQLGALSAWPALLRDYVALPCRVRAYVQQDPVARAPLGELLQRSHAAALDGDAAYAQARVDVVDWLCRTIAPAAAGVAQGSASYASV</sequence>
<proteinExistence type="predicted"/>
<dbReference type="InterPro" id="IPR006204">
    <property type="entry name" value="GHMP_kinase_N_dom"/>
</dbReference>
<dbReference type="InterPro" id="IPR014721">
    <property type="entry name" value="Ribsml_uS5_D2-typ_fold_subgr"/>
</dbReference>
<evidence type="ECO:0000256" key="2">
    <source>
        <dbReference type="ARBA" id="ARBA00022741"/>
    </source>
</evidence>
<dbReference type="SUPFAM" id="SSF54211">
    <property type="entry name" value="Ribosomal protein S5 domain 2-like"/>
    <property type="match status" value="1"/>
</dbReference>
<comment type="caution">
    <text evidence="6">The sequence shown here is derived from an EMBL/GenBank/DDBJ whole genome shotgun (WGS) entry which is preliminary data.</text>
</comment>
<keyword evidence="3 6" id="KW-0418">Kinase</keyword>
<keyword evidence="4" id="KW-0067">ATP-binding</keyword>
<dbReference type="EC" id="2.7.1.148" evidence="6"/>
<evidence type="ECO:0000259" key="5">
    <source>
        <dbReference type="Pfam" id="PF00288"/>
    </source>
</evidence>
<keyword evidence="1 6" id="KW-0808">Transferase</keyword>
<feature type="domain" description="GHMP kinase N-terminal" evidence="5">
    <location>
        <begin position="72"/>
        <end position="143"/>
    </location>
</feature>